<evidence type="ECO:0000313" key="3">
    <source>
        <dbReference type="EMBL" id="WAL69709.1"/>
    </source>
</evidence>
<protein>
    <submittedName>
        <fullName evidence="3">Crotonase/enoyl-CoA hydratase family protein</fullName>
    </submittedName>
</protein>
<comment type="similarity">
    <text evidence="1 2">Belongs to the enoyl-CoA hydratase/isomerase family.</text>
</comment>
<dbReference type="EMBL" id="CP113836">
    <property type="protein sequence ID" value="WAL69709.1"/>
    <property type="molecule type" value="Genomic_DNA"/>
</dbReference>
<evidence type="ECO:0000313" key="4">
    <source>
        <dbReference type="Proteomes" id="UP001163203"/>
    </source>
</evidence>
<reference evidence="3" key="1">
    <citation type="submission" date="2022-11" db="EMBL/GenBank/DDBJ databases">
        <authorList>
            <person name="Mo P."/>
        </authorList>
    </citation>
    <scope>NUCLEOTIDE SEQUENCE</scope>
    <source>
        <strain evidence="3">HUAS 11-8</strain>
    </source>
</reference>
<evidence type="ECO:0000256" key="1">
    <source>
        <dbReference type="ARBA" id="ARBA00005254"/>
    </source>
</evidence>
<dbReference type="Gene3D" id="3.90.226.10">
    <property type="entry name" value="2-enoyl-CoA Hydratase, Chain A, domain 1"/>
    <property type="match status" value="1"/>
</dbReference>
<name>A0ABY7BBH7_9PSEU</name>
<accession>A0ABY7BBH7</accession>
<evidence type="ECO:0000256" key="2">
    <source>
        <dbReference type="RuleBase" id="RU003707"/>
    </source>
</evidence>
<dbReference type="PANTHER" id="PTHR43802">
    <property type="entry name" value="ENOYL-COA HYDRATASE"/>
    <property type="match status" value="1"/>
</dbReference>
<dbReference type="InterPro" id="IPR029045">
    <property type="entry name" value="ClpP/crotonase-like_dom_sf"/>
</dbReference>
<keyword evidence="4" id="KW-1185">Reference proteome</keyword>
<dbReference type="PANTHER" id="PTHR43802:SF1">
    <property type="entry name" value="IP11341P-RELATED"/>
    <property type="match status" value="1"/>
</dbReference>
<dbReference type="InterPro" id="IPR018376">
    <property type="entry name" value="Enoyl-CoA_hyd/isom_CS"/>
</dbReference>
<dbReference type="InterPro" id="IPR001753">
    <property type="entry name" value="Enoyl-CoA_hydra/iso"/>
</dbReference>
<dbReference type="Gene3D" id="1.10.12.10">
    <property type="entry name" value="Lyase 2-enoyl-coa Hydratase, Chain A, domain 2"/>
    <property type="match status" value="1"/>
</dbReference>
<organism evidence="3 4">
    <name type="scientific">Amycolatopsis cynarae</name>
    <dbReference type="NCBI Taxonomy" id="2995223"/>
    <lineage>
        <taxon>Bacteria</taxon>
        <taxon>Bacillati</taxon>
        <taxon>Actinomycetota</taxon>
        <taxon>Actinomycetes</taxon>
        <taxon>Pseudonocardiales</taxon>
        <taxon>Pseudonocardiaceae</taxon>
        <taxon>Amycolatopsis</taxon>
    </lineage>
</organism>
<gene>
    <name evidence="3" type="ORF">ORV05_17020</name>
</gene>
<dbReference type="Proteomes" id="UP001163203">
    <property type="component" value="Chromosome"/>
</dbReference>
<dbReference type="NCBIfam" id="NF006100">
    <property type="entry name" value="PRK08252.1"/>
    <property type="match status" value="1"/>
</dbReference>
<sequence>MLVERRGPVTVITLNRPEVRNAVNLAMAQALERAIDAFEADPDAQVAVLTGAGGSFCSGMDLKGAARGEFPMTEKRGPLGLTAKPPVKPLIAAVEGHALAGGCELALVADLIVAAEDAQFGIPEPKRGLAAAAGGVLRLRERLPRNIAMELALTGDPMPAARLAELGLVNALAPAGKVLDAALDLAGRIAANAPVSVRVSKRIVDEALDWTTEEAFRRQGDIASAAVLSEDATEGVLAFTEKRPPVWKGR</sequence>
<dbReference type="CDD" id="cd06558">
    <property type="entry name" value="crotonase-like"/>
    <property type="match status" value="1"/>
</dbReference>
<dbReference type="SUPFAM" id="SSF52096">
    <property type="entry name" value="ClpP/crotonase"/>
    <property type="match status" value="1"/>
</dbReference>
<dbReference type="PROSITE" id="PS00166">
    <property type="entry name" value="ENOYL_COA_HYDRATASE"/>
    <property type="match status" value="1"/>
</dbReference>
<proteinExistence type="inferred from homology"/>
<dbReference type="InterPro" id="IPR014748">
    <property type="entry name" value="Enoyl-CoA_hydra_C"/>
</dbReference>
<dbReference type="Pfam" id="PF00378">
    <property type="entry name" value="ECH_1"/>
    <property type="match status" value="1"/>
</dbReference>